<sequence>MLSFATPEPITATLITGGAVVLVAASERPDTVVRVEPVDEDSKSDVKVAERTKVDFADGELTVRTTKPGSVAITVELPVGSALVLRAAASDVHADGVFGVCELNVASGQVRLDRVAALRGSVSAGSVAIGHVRGPVTLEGGAADVRIGEAEGAVEYRGSNGSFDIDRAGGSVTAKAADCPIRIGRMTRGHADLANASGGIEIGIGEHTAAEVDADSTKGLVRNWLHGNPDGDHLTVHARTRLDDIVIHRAAA</sequence>
<keyword evidence="2" id="KW-1185">Reference proteome</keyword>
<dbReference type="AlphaFoldDB" id="A0A0N9HTI0"/>
<accession>A0A0N9HTI0</accession>
<reference evidence="1 2" key="1">
    <citation type="submission" date="2015-07" db="EMBL/GenBank/DDBJ databases">
        <title>Genome sequencing of Kibdelosporangium phytohabitans.</title>
        <authorList>
            <person name="Qin S."/>
            <person name="Xing K."/>
        </authorList>
    </citation>
    <scope>NUCLEOTIDE SEQUENCE [LARGE SCALE GENOMIC DNA]</scope>
    <source>
        <strain evidence="1 2">KLBMP1111</strain>
    </source>
</reference>
<dbReference type="OrthoDB" id="3252095at2"/>
<evidence type="ECO:0008006" key="3">
    <source>
        <dbReference type="Google" id="ProtNLM"/>
    </source>
</evidence>
<evidence type="ECO:0000313" key="2">
    <source>
        <dbReference type="Proteomes" id="UP000063699"/>
    </source>
</evidence>
<gene>
    <name evidence="1" type="ORF">AOZ06_17355</name>
</gene>
<name>A0A0N9HTI0_9PSEU</name>
<dbReference type="Proteomes" id="UP000063699">
    <property type="component" value="Chromosome"/>
</dbReference>
<proteinExistence type="predicted"/>
<dbReference type="STRING" id="860235.AOZ06_17355"/>
<dbReference type="KEGG" id="kphy:AOZ06_17355"/>
<organism evidence="1 2">
    <name type="scientific">Kibdelosporangium phytohabitans</name>
    <dbReference type="NCBI Taxonomy" id="860235"/>
    <lineage>
        <taxon>Bacteria</taxon>
        <taxon>Bacillati</taxon>
        <taxon>Actinomycetota</taxon>
        <taxon>Actinomycetes</taxon>
        <taxon>Pseudonocardiales</taxon>
        <taxon>Pseudonocardiaceae</taxon>
        <taxon>Kibdelosporangium</taxon>
    </lineage>
</organism>
<dbReference type="RefSeq" id="WP_054290353.1">
    <property type="nucleotide sequence ID" value="NZ_CP012752.1"/>
</dbReference>
<dbReference type="EMBL" id="CP012752">
    <property type="protein sequence ID" value="ALG08446.1"/>
    <property type="molecule type" value="Genomic_DNA"/>
</dbReference>
<evidence type="ECO:0000313" key="1">
    <source>
        <dbReference type="EMBL" id="ALG08446.1"/>
    </source>
</evidence>
<protein>
    <recommendedName>
        <fullName evidence="3">Adhesin domain-containing protein</fullName>
    </recommendedName>
</protein>